<proteinExistence type="predicted"/>
<feature type="domain" description="Ketosynthase family 3 (KS3)" evidence="15">
    <location>
        <begin position="34"/>
        <end position="458"/>
    </location>
</feature>
<dbReference type="InterPro" id="IPR032821">
    <property type="entry name" value="PKS_assoc"/>
</dbReference>
<comment type="pathway">
    <text evidence="11">Antibiotic biosynthesis; erythromycin biosynthesis.</text>
</comment>
<dbReference type="Gene3D" id="3.40.50.720">
    <property type="entry name" value="NAD(P)-binding Rossmann-like Domain"/>
    <property type="match status" value="1"/>
</dbReference>
<dbReference type="EC" id="2.3.1.94" evidence="13"/>
<dbReference type="PROSITE" id="PS52004">
    <property type="entry name" value="KS3_2"/>
    <property type="match status" value="1"/>
</dbReference>
<dbReference type="FunFam" id="1.10.1200.10:FF:000007">
    <property type="entry name" value="Probable polyketide synthase pks17"/>
    <property type="match status" value="1"/>
</dbReference>
<dbReference type="GO" id="GO:0004315">
    <property type="term" value="F:3-oxoacyl-[acyl-carrier-protein] synthase activity"/>
    <property type="evidence" value="ECO:0007669"/>
    <property type="project" value="InterPro"/>
</dbReference>
<evidence type="ECO:0000256" key="2">
    <source>
        <dbReference type="ARBA" id="ARBA00022450"/>
    </source>
</evidence>
<dbReference type="Pfam" id="PF08990">
    <property type="entry name" value="Docking"/>
    <property type="match status" value="1"/>
</dbReference>
<dbReference type="Pfam" id="PF02801">
    <property type="entry name" value="Ketoacyl-synt_C"/>
    <property type="match status" value="1"/>
</dbReference>
<dbReference type="PROSITE" id="PS00012">
    <property type="entry name" value="PHOSPHOPANTETHEINE"/>
    <property type="match status" value="1"/>
</dbReference>
<keyword evidence="4 16" id="KW-0808">Transferase</keyword>
<dbReference type="FunFam" id="3.40.47.10:FF:000019">
    <property type="entry name" value="Polyketide synthase type I"/>
    <property type="match status" value="1"/>
</dbReference>
<dbReference type="SUPFAM" id="SSF55048">
    <property type="entry name" value="Probable ACP-binding domain of malonyl-CoA ACP transacylase"/>
    <property type="match status" value="1"/>
</dbReference>
<dbReference type="Gene3D" id="3.40.47.10">
    <property type="match status" value="1"/>
</dbReference>
<dbReference type="Pfam" id="PF08659">
    <property type="entry name" value="KR"/>
    <property type="match status" value="1"/>
</dbReference>
<organism evidence="16 17">
    <name type="scientific">Amycolatopsis jiangsuensis</name>
    <dbReference type="NCBI Taxonomy" id="1181879"/>
    <lineage>
        <taxon>Bacteria</taxon>
        <taxon>Bacillati</taxon>
        <taxon>Actinomycetota</taxon>
        <taxon>Actinomycetes</taxon>
        <taxon>Pseudonocardiales</taxon>
        <taxon>Pseudonocardiaceae</taxon>
        <taxon>Amycolatopsis</taxon>
    </lineage>
</organism>
<dbReference type="GO" id="GO:0031177">
    <property type="term" value="F:phosphopantetheine binding"/>
    <property type="evidence" value="ECO:0007669"/>
    <property type="project" value="InterPro"/>
</dbReference>
<dbReference type="SUPFAM" id="SSF51735">
    <property type="entry name" value="NAD(P)-binding Rossmann-fold domains"/>
    <property type="match status" value="2"/>
</dbReference>
<dbReference type="InterPro" id="IPR036736">
    <property type="entry name" value="ACP-like_sf"/>
</dbReference>
<dbReference type="Pfam" id="PF16197">
    <property type="entry name" value="KAsynt_C_assoc"/>
    <property type="match status" value="1"/>
</dbReference>
<dbReference type="SMART" id="SM00822">
    <property type="entry name" value="PKS_KR"/>
    <property type="match status" value="1"/>
</dbReference>
<dbReference type="InterPro" id="IPR036291">
    <property type="entry name" value="NAD(P)-bd_dom_sf"/>
</dbReference>
<protein>
    <recommendedName>
        <fullName evidence="13">6-deoxyerythronolide-B synthase</fullName>
        <ecNumber evidence="13">2.3.1.94</ecNumber>
    </recommendedName>
</protein>
<dbReference type="Gene3D" id="3.40.366.10">
    <property type="entry name" value="Malonyl-Coenzyme A Acyl Carrier Protein, domain 2"/>
    <property type="match status" value="1"/>
</dbReference>
<evidence type="ECO:0000259" key="14">
    <source>
        <dbReference type="PROSITE" id="PS50075"/>
    </source>
</evidence>
<dbReference type="EMBL" id="JACHMG010000001">
    <property type="protein sequence ID" value="MBB4682647.1"/>
    <property type="molecule type" value="Genomic_DNA"/>
</dbReference>
<evidence type="ECO:0000256" key="6">
    <source>
        <dbReference type="ARBA" id="ARBA00023194"/>
    </source>
</evidence>
<dbReference type="InterPro" id="IPR016036">
    <property type="entry name" value="Malonyl_transacylase_ACP-bd"/>
</dbReference>
<dbReference type="SMART" id="SM01294">
    <property type="entry name" value="PKS_PP_betabranch"/>
    <property type="match status" value="1"/>
</dbReference>
<evidence type="ECO:0000259" key="15">
    <source>
        <dbReference type="PROSITE" id="PS52004"/>
    </source>
</evidence>
<dbReference type="SUPFAM" id="SSF47336">
    <property type="entry name" value="ACP-like"/>
    <property type="match status" value="1"/>
</dbReference>
<dbReference type="SUPFAM" id="SSF53901">
    <property type="entry name" value="Thiolase-like"/>
    <property type="match status" value="1"/>
</dbReference>
<dbReference type="SMART" id="SM00825">
    <property type="entry name" value="PKS_KS"/>
    <property type="match status" value="1"/>
</dbReference>
<dbReference type="InterPro" id="IPR036299">
    <property type="entry name" value="Polyketide_synth_docking_sf"/>
</dbReference>
<name>A0A840IMP0_9PSEU</name>
<comment type="caution">
    <text evidence="16">The sequence shown here is derived from an EMBL/GenBank/DDBJ whole genome shotgun (WGS) entry which is preliminary data.</text>
</comment>
<evidence type="ECO:0000313" key="16">
    <source>
        <dbReference type="EMBL" id="MBB4682647.1"/>
    </source>
</evidence>
<dbReference type="Pfam" id="PF00550">
    <property type="entry name" value="PP-binding"/>
    <property type="match status" value="1"/>
</dbReference>
<sequence length="1549" mass="161658">MTANESRLRDYLKRVTTELDDAQDRIRAHEQRDREPIAIIGMGCRFPGGVRSPEDLWELLVQSRDAVSGFPGNRGWDLASLYDPDPDKPGKCYVQHGGFLHDADQFDPGFFGISPREALAMDPQHRLLLETAWEAFERAGIAAAALRGSRTGVYVGGNGTDYSEVLQDTPDGVAGYLGIGSAASVASGRLAYTFGLEGPALTIDTACSASLVALHLACQGLRHGDCTTALAAGVTVMSTPGFLVEFSRQRGLAGDGRCKAFADAADGTGLAEGVGVLLLERLSDARRNGHRVLAVVRGSAVNQDGASNGLTAPNGPSQRRVMGAALANAGLSAAEVDAVEAHGTGTTLGDPIEAQALLATYGQGRERPLWLGSVKSNLGHTQAAAGVAGVIKMVMAMRNGLLPRTLHVDVPSSHVDWSAGKVSLLSDAQLWPEVDRPRRAGVSSFGVSGTNAHVILEQVSVEEPAPTPAGPVVPLVFSAKSEAALRETAGQLVPVLGNGVADVGLSLATTRSAWEHRAAVVTADHAAGLAALAADQEVAGLVRGVAGEVGKVAFVFPGQGSQWVGMGVALYESSAVFAARLDECASALSSFVDWGLLDVLGDEVALARVDVVQPVLWAVMVSLAAVWESYGVRPGVVVGHSQGEIAAACVSGALSLVDGARVVALRSRAITALAGKGGMVSVALSAVEVRERIGDGLSVAAVNGAGATVVSGDVGALDELVAACERDGVRAKRVPVDYASHSVQVELIRDELLEVLGEVGPVSGRVPLFSTVTGELVDGSGLDAEYWFRNLRQTVEFEGAVRSLSEQGFGVFVEASAHPVLTMAVEQTVEDAVAVGTLRRDEGGLDRVLLSLGEAYVRGVDVGWAPAFAGAHRVDLPAYPFQRERFWLQRTTGRAAADPLDDIRYRVTWKTIGDLPEPSLAGQWLIAVPAGTGCDLADPVVQCLEAHGAQTRVLPVGAGRAALTEQLGGLGELSGVVSLLALDERPDDATPALADGLARTVELVKALGDAALDAPLWILTRGAVTTGPRDALTSPVQAQAWGAGRVAGLEHAGRWGGLVDLPADFDAPVAGRLCAVLAGAGTEDQLAIRPAGVLVRRLARAGRPGKAARTWQPRDTILLTGGTGVLGTHIVRWLAGNGATRIVLPSRRGPAAPGMPELTAELAEQGVELFPAECDVADRAALESLVSRIRHSGPPIRSVIHAAAQIGLGSLDETTLADFADVVGAKAAGAAHLDEIFRDDDLDAFVLFSSIAGVWGSGDHGAYAAANAFLDALAARRRAGGRTATSIAWGVWAAANPWDTDRTIEGIDNDQLRLRGLPLMDPELAFTALQHTLDHDETTLTVAHVDWSRFVPVFTSTRARPLLDDLPEAQLSGQAGAVAETAGSDLVRRVAAAADGERVVLDLVRAQVTVVLGHTAPDAVAPGRPFKELGFDSLTAVELRNKLTAATGIRLPATMVYDHPSPAALARYVHAQLVPRTTPALDELDRIEAALFGAETGAEAGARIIGRLRSMVWKWNDLAGTADPAADDGLDIATDDEIFDLIDAEFGSA</sequence>
<dbReference type="InterPro" id="IPR015083">
    <property type="entry name" value="NorB/c/GfsB-D-like_docking"/>
</dbReference>
<evidence type="ECO:0000256" key="10">
    <source>
        <dbReference type="ARBA" id="ARBA00060158"/>
    </source>
</evidence>
<dbReference type="InterPro" id="IPR020806">
    <property type="entry name" value="PKS_PP-bd"/>
</dbReference>
<keyword evidence="17" id="KW-1185">Reference proteome</keyword>
<comment type="cofactor">
    <cofactor evidence="1">
        <name>pantetheine 4'-phosphate</name>
        <dbReference type="ChEBI" id="CHEBI:47942"/>
    </cofactor>
</comment>
<dbReference type="Pfam" id="PF00109">
    <property type="entry name" value="ketoacyl-synt"/>
    <property type="match status" value="1"/>
</dbReference>
<dbReference type="GO" id="GO:0006633">
    <property type="term" value="P:fatty acid biosynthetic process"/>
    <property type="evidence" value="ECO:0007669"/>
    <property type="project" value="InterPro"/>
</dbReference>
<keyword evidence="8" id="KW-0012">Acyltransferase</keyword>
<dbReference type="GO" id="GO:0047879">
    <property type="term" value="F:erythronolide synthase activity"/>
    <property type="evidence" value="ECO:0007669"/>
    <property type="project" value="UniProtKB-EC"/>
</dbReference>
<evidence type="ECO:0000313" key="17">
    <source>
        <dbReference type="Proteomes" id="UP000581769"/>
    </source>
</evidence>
<dbReference type="PROSITE" id="PS50075">
    <property type="entry name" value="CARRIER"/>
    <property type="match status" value="1"/>
</dbReference>
<dbReference type="SMART" id="SM00827">
    <property type="entry name" value="PKS_AT"/>
    <property type="match status" value="1"/>
</dbReference>
<dbReference type="InterPro" id="IPR057326">
    <property type="entry name" value="KR_dom"/>
</dbReference>
<evidence type="ECO:0000256" key="8">
    <source>
        <dbReference type="ARBA" id="ARBA00023315"/>
    </source>
</evidence>
<dbReference type="InterPro" id="IPR050091">
    <property type="entry name" value="PKS_NRPS_Biosynth_Enz"/>
</dbReference>
<dbReference type="InterPro" id="IPR014030">
    <property type="entry name" value="Ketoacyl_synth_N"/>
</dbReference>
<evidence type="ECO:0000256" key="3">
    <source>
        <dbReference type="ARBA" id="ARBA00022553"/>
    </source>
</evidence>
<accession>A0A840IMP0</accession>
<evidence type="ECO:0000256" key="9">
    <source>
        <dbReference type="ARBA" id="ARBA00052442"/>
    </source>
</evidence>
<dbReference type="InterPro" id="IPR016035">
    <property type="entry name" value="Acyl_Trfase/lysoPLipase"/>
</dbReference>
<dbReference type="PANTHER" id="PTHR43775:SF51">
    <property type="entry name" value="INACTIVE PHENOLPHTHIOCEROL SYNTHESIS POLYKETIDE SYNTHASE TYPE I PKS1-RELATED"/>
    <property type="match status" value="1"/>
</dbReference>
<evidence type="ECO:0000256" key="4">
    <source>
        <dbReference type="ARBA" id="ARBA00022679"/>
    </source>
</evidence>
<dbReference type="GO" id="GO:0033068">
    <property type="term" value="P:macrolide biosynthetic process"/>
    <property type="evidence" value="ECO:0007669"/>
    <property type="project" value="UniProtKB-ARBA"/>
</dbReference>
<keyword evidence="5" id="KW-0677">Repeat</keyword>
<dbReference type="InterPro" id="IPR013968">
    <property type="entry name" value="PKS_KR"/>
</dbReference>
<dbReference type="SUPFAM" id="SSF52151">
    <property type="entry name" value="FabD/lysophospholipase-like"/>
    <property type="match status" value="1"/>
</dbReference>
<dbReference type="CDD" id="cd08952">
    <property type="entry name" value="KR_1_SDR_x"/>
    <property type="match status" value="1"/>
</dbReference>
<dbReference type="FunFam" id="3.40.366.10:FF:000002">
    <property type="entry name" value="Probable polyketide synthase 2"/>
    <property type="match status" value="1"/>
</dbReference>
<dbReference type="Proteomes" id="UP000581769">
    <property type="component" value="Unassembled WGS sequence"/>
</dbReference>
<comment type="catalytic activity">
    <reaction evidence="9">
        <text>6 (S)-methylmalonyl-CoA + propanoyl-CoA + 6 NADPH + 12 H(+) = 6-deoxyerythronolide B + 6 CO2 + 6 NADP(+) + 7 CoA + H2O</text>
        <dbReference type="Rhea" id="RHEA:23068"/>
        <dbReference type="ChEBI" id="CHEBI:15377"/>
        <dbReference type="ChEBI" id="CHEBI:15378"/>
        <dbReference type="ChEBI" id="CHEBI:16089"/>
        <dbReference type="ChEBI" id="CHEBI:16526"/>
        <dbReference type="ChEBI" id="CHEBI:57287"/>
        <dbReference type="ChEBI" id="CHEBI:57327"/>
        <dbReference type="ChEBI" id="CHEBI:57392"/>
        <dbReference type="ChEBI" id="CHEBI:57783"/>
        <dbReference type="ChEBI" id="CHEBI:58349"/>
        <dbReference type="EC" id="2.3.1.94"/>
    </reaction>
</comment>
<dbReference type="PANTHER" id="PTHR43775">
    <property type="entry name" value="FATTY ACID SYNTHASE"/>
    <property type="match status" value="1"/>
</dbReference>
<dbReference type="InterPro" id="IPR016039">
    <property type="entry name" value="Thiolase-like"/>
</dbReference>
<dbReference type="Pfam" id="PF00698">
    <property type="entry name" value="Acyl_transf_1"/>
    <property type="match status" value="1"/>
</dbReference>
<keyword evidence="6" id="KW-0045">Antibiotic biosynthesis</keyword>
<evidence type="ECO:0000256" key="7">
    <source>
        <dbReference type="ARBA" id="ARBA00023268"/>
    </source>
</evidence>
<dbReference type="InterPro" id="IPR018201">
    <property type="entry name" value="Ketoacyl_synth_AS"/>
</dbReference>
<keyword evidence="3" id="KW-0597">Phosphoprotein</keyword>
<comment type="function">
    <text evidence="10">Involved in the biosynthesis of antibiotic erythromycin via the biosynthesis of its aglycone precursor, 6-deoxyerythronolide B (6-dEB).</text>
</comment>
<dbReference type="Gene3D" id="1.10.1200.10">
    <property type="entry name" value="ACP-like"/>
    <property type="match status" value="1"/>
</dbReference>
<dbReference type="GO" id="GO:0004312">
    <property type="term" value="F:fatty acid synthase activity"/>
    <property type="evidence" value="ECO:0007669"/>
    <property type="project" value="TreeGrafter"/>
</dbReference>
<dbReference type="InterPro" id="IPR009081">
    <property type="entry name" value="PP-bd_ACP"/>
</dbReference>
<evidence type="ECO:0000256" key="11">
    <source>
        <dbReference type="ARBA" id="ARBA00060622"/>
    </source>
</evidence>
<feature type="domain" description="Carrier" evidence="14">
    <location>
        <begin position="1398"/>
        <end position="1473"/>
    </location>
</feature>
<dbReference type="SUPFAM" id="SSF101173">
    <property type="entry name" value="Docking domain B of the erythromycin polyketide synthase (DEBS)"/>
    <property type="match status" value="1"/>
</dbReference>
<dbReference type="InterPro" id="IPR006162">
    <property type="entry name" value="Ppantetheine_attach_site"/>
</dbReference>
<dbReference type="InterPro" id="IPR014043">
    <property type="entry name" value="Acyl_transferase_dom"/>
</dbReference>
<keyword evidence="7" id="KW-0511">Multifunctional enzyme</keyword>
<dbReference type="CDD" id="cd00833">
    <property type="entry name" value="PKS"/>
    <property type="match status" value="1"/>
</dbReference>
<gene>
    <name evidence="16" type="ORF">BJY18_000132</name>
</gene>
<dbReference type="PROSITE" id="PS00606">
    <property type="entry name" value="KS3_1"/>
    <property type="match status" value="1"/>
</dbReference>
<dbReference type="InterPro" id="IPR001227">
    <property type="entry name" value="Ac_transferase_dom_sf"/>
</dbReference>
<evidence type="ECO:0000256" key="5">
    <source>
        <dbReference type="ARBA" id="ARBA00022737"/>
    </source>
</evidence>
<evidence type="ECO:0000256" key="12">
    <source>
        <dbReference type="ARBA" id="ARBA00063272"/>
    </source>
</evidence>
<dbReference type="Gene3D" id="3.30.70.3290">
    <property type="match status" value="1"/>
</dbReference>
<keyword evidence="2" id="KW-0596">Phosphopantetheine</keyword>
<reference evidence="16 17" key="1">
    <citation type="submission" date="2020-08" db="EMBL/GenBank/DDBJ databases">
        <title>Sequencing the genomes of 1000 actinobacteria strains.</title>
        <authorList>
            <person name="Klenk H.-P."/>
        </authorList>
    </citation>
    <scope>NUCLEOTIDE SEQUENCE [LARGE SCALE GENOMIC DNA]</scope>
    <source>
        <strain evidence="16 17">DSM 45859</strain>
    </source>
</reference>
<dbReference type="InterPro" id="IPR014031">
    <property type="entry name" value="Ketoacyl_synth_C"/>
</dbReference>
<evidence type="ECO:0000256" key="1">
    <source>
        <dbReference type="ARBA" id="ARBA00001957"/>
    </source>
</evidence>
<dbReference type="SMART" id="SM00823">
    <property type="entry name" value="PKS_PP"/>
    <property type="match status" value="1"/>
</dbReference>
<dbReference type="InterPro" id="IPR020841">
    <property type="entry name" value="PKS_Beta-ketoAc_synthase_dom"/>
</dbReference>
<comment type="subunit">
    <text evidence="12">Homodimer. Erythronolide synthase is composed of EryAI, EryAII and EryAIII multimodular (2 modules) polypeptides each coding for a functional synthase subunit which participates in 2 of the six FAS-like elongation steps required for formation of the polyketide. Module 1, 2, 3, 4, 5, and 6 participating in biosynthesis steps 1, 2, 3, 4, 5, and 6, respectively.</text>
</comment>
<evidence type="ECO:0000256" key="13">
    <source>
        <dbReference type="ARBA" id="ARBA00066981"/>
    </source>
</evidence>